<evidence type="ECO:0000256" key="2">
    <source>
        <dbReference type="SAM" id="MobiDB-lite"/>
    </source>
</evidence>
<dbReference type="CDD" id="cd00085">
    <property type="entry name" value="HNHc"/>
    <property type="match status" value="1"/>
</dbReference>
<evidence type="ECO:0000313" key="4">
    <source>
        <dbReference type="EMBL" id="SFO02283.1"/>
    </source>
</evidence>
<dbReference type="InterPro" id="IPR002711">
    <property type="entry name" value="HNH"/>
</dbReference>
<organism evidence="4 5">
    <name type="scientific">Mycetocola miduiensis</name>
    <dbReference type="NCBI Taxonomy" id="995034"/>
    <lineage>
        <taxon>Bacteria</taxon>
        <taxon>Bacillati</taxon>
        <taxon>Actinomycetota</taxon>
        <taxon>Actinomycetes</taxon>
        <taxon>Micrococcales</taxon>
        <taxon>Microbacteriaceae</taxon>
        <taxon>Mycetocola</taxon>
    </lineage>
</organism>
<feature type="region of interest" description="Disordered" evidence="2">
    <location>
        <begin position="1"/>
        <end position="38"/>
    </location>
</feature>
<feature type="compositionally biased region" description="Basic and acidic residues" evidence="2">
    <location>
        <begin position="18"/>
        <end position="28"/>
    </location>
</feature>
<feature type="compositionally biased region" description="Basic and acidic residues" evidence="2">
    <location>
        <begin position="280"/>
        <end position="297"/>
    </location>
</feature>
<protein>
    <submittedName>
        <fullName evidence="4">HNH endonuclease</fullName>
    </submittedName>
</protein>
<dbReference type="RefSeq" id="WP_090712970.1">
    <property type="nucleotide sequence ID" value="NZ_FOVM01000011.1"/>
</dbReference>
<evidence type="ECO:0000259" key="3">
    <source>
        <dbReference type="SMART" id="SM00507"/>
    </source>
</evidence>
<proteinExistence type="inferred from homology"/>
<dbReference type="GO" id="GO:0004519">
    <property type="term" value="F:endonuclease activity"/>
    <property type="evidence" value="ECO:0007669"/>
    <property type="project" value="UniProtKB-KW"/>
</dbReference>
<dbReference type="InterPro" id="IPR003870">
    <property type="entry name" value="DUF222"/>
</dbReference>
<dbReference type="InterPro" id="IPR003615">
    <property type="entry name" value="HNH_nuc"/>
</dbReference>
<dbReference type="Proteomes" id="UP000198867">
    <property type="component" value="Unassembled WGS sequence"/>
</dbReference>
<evidence type="ECO:0000256" key="1">
    <source>
        <dbReference type="ARBA" id="ARBA00023450"/>
    </source>
</evidence>
<dbReference type="Gene3D" id="1.10.30.50">
    <property type="match status" value="1"/>
</dbReference>
<feature type="domain" description="HNH nuclease" evidence="3">
    <location>
        <begin position="392"/>
        <end position="445"/>
    </location>
</feature>
<dbReference type="OrthoDB" id="5177627at2"/>
<reference evidence="5" key="1">
    <citation type="submission" date="2016-10" db="EMBL/GenBank/DDBJ databases">
        <authorList>
            <person name="Varghese N."/>
            <person name="Submissions S."/>
        </authorList>
    </citation>
    <scope>NUCLEOTIDE SEQUENCE [LARGE SCALE GENOMIC DNA]</scope>
    <source>
        <strain evidence="5">CGMCC 1.11101</strain>
    </source>
</reference>
<dbReference type="STRING" id="995034.SAMN05216219_3054"/>
<dbReference type="Pfam" id="PF02720">
    <property type="entry name" value="DUF222"/>
    <property type="match status" value="1"/>
</dbReference>
<sequence length="471" mass="49642">MNIPPTKARPAKTPLESGARESGARESGARGSASGVGVAGAGSPGLLGSLSGEELLQLASDAARALRRCEATLAEVANEIAVRSDPARGSAGLAARHGHHRASQLIEQVSGVSARTASRLIRVGGRVFDRATDTGLPLPPLFPIVGEAFRAGLLGIDTADTISTELGKAAPRAKVDALTVAEATLVGEATGATHPGGAPLSADLVAVQARVWRDALDEDGIEPRAKAAFEQRELWVSRHPENGLIGFGGKVTIDVGAKLLALLDAILSPRTAPRFLSNQERAEQEEAERELTKDRRTPGQQRADVFAAMIDSLARSTDAPTVTGAAPTVVVTVTADVLQKKTGTGTIVGIQDPVPYSTIRQILCDASTVPAFLDPDGALVALGTENRTFNRLQRLGMIARDGPTCAVKDCTIPATATEAHHIQEWSDGGQTDVINGILLCWYHHRMLDFGEWTITVDNGKPRVVPPDWLQR</sequence>
<dbReference type="Pfam" id="PF01844">
    <property type="entry name" value="HNH"/>
    <property type="match status" value="1"/>
</dbReference>
<dbReference type="GO" id="GO:0003676">
    <property type="term" value="F:nucleic acid binding"/>
    <property type="evidence" value="ECO:0007669"/>
    <property type="project" value="InterPro"/>
</dbReference>
<dbReference type="EMBL" id="FOVM01000011">
    <property type="protein sequence ID" value="SFO02283.1"/>
    <property type="molecule type" value="Genomic_DNA"/>
</dbReference>
<dbReference type="AlphaFoldDB" id="A0A1I5DSS1"/>
<comment type="similarity">
    <text evidence="1">Belongs to the Rv1128c/1148c/1588c/1702c/1945/3466 family.</text>
</comment>
<keyword evidence="4" id="KW-0378">Hydrolase</keyword>
<name>A0A1I5DSS1_9MICO</name>
<evidence type="ECO:0000313" key="5">
    <source>
        <dbReference type="Proteomes" id="UP000198867"/>
    </source>
</evidence>
<feature type="region of interest" description="Disordered" evidence="2">
    <location>
        <begin position="276"/>
        <end position="298"/>
    </location>
</feature>
<keyword evidence="4" id="KW-0540">Nuclease</keyword>
<gene>
    <name evidence="4" type="ORF">SAMN05216219_3054</name>
</gene>
<accession>A0A1I5DSS1</accession>
<dbReference type="SMART" id="SM00507">
    <property type="entry name" value="HNHc"/>
    <property type="match status" value="1"/>
</dbReference>
<dbReference type="GO" id="GO:0008270">
    <property type="term" value="F:zinc ion binding"/>
    <property type="evidence" value="ECO:0007669"/>
    <property type="project" value="InterPro"/>
</dbReference>
<keyword evidence="4" id="KW-0255">Endonuclease</keyword>
<keyword evidence="5" id="KW-1185">Reference proteome</keyword>